<evidence type="ECO:0000256" key="2">
    <source>
        <dbReference type="ARBA" id="ARBA00010876"/>
    </source>
</evidence>
<dbReference type="Gene3D" id="3.10.290.10">
    <property type="entry name" value="RNA-binding S4 domain"/>
    <property type="match status" value="1"/>
</dbReference>
<dbReference type="PANTHER" id="PTHR21600:SF44">
    <property type="entry name" value="RIBOSOMAL LARGE SUBUNIT PSEUDOURIDINE SYNTHASE D"/>
    <property type="match status" value="1"/>
</dbReference>
<feature type="domain" description="Pseudouridine synthase RsuA/RluA-like" evidence="7">
    <location>
        <begin position="85"/>
        <end position="235"/>
    </location>
</feature>
<reference evidence="8 9" key="1">
    <citation type="submission" date="2019-01" db="EMBL/GenBank/DDBJ databases">
        <title>Draft genome sequences of the type strains of six Macrococcus species.</title>
        <authorList>
            <person name="Mazhar S."/>
            <person name="Altermann E."/>
            <person name="Hill C."/>
            <person name="Mcauliffe O."/>
        </authorList>
    </citation>
    <scope>NUCLEOTIDE SEQUENCE [LARGE SCALE GENOMIC DNA]</scope>
    <source>
        <strain evidence="8 9">CCM4815</strain>
    </source>
</reference>
<dbReference type="InterPro" id="IPR006225">
    <property type="entry name" value="PsdUridine_synth_RluC/D"/>
</dbReference>
<gene>
    <name evidence="8" type="ORF">ERX29_10370</name>
</gene>
<keyword evidence="3 6" id="KW-0413">Isomerase</keyword>
<name>A0A4R6BS75_9STAP</name>
<dbReference type="SUPFAM" id="SSF55120">
    <property type="entry name" value="Pseudouridine synthase"/>
    <property type="match status" value="1"/>
</dbReference>
<dbReference type="EC" id="5.4.99.-" evidence="6"/>
<protein>
    <recommendedName>
        <fullName evidence="6">Pseudouridine synthase</fullName>
        <ecNumber evidence="6">5.4.99.-</ecNumber>
    </recommendedName>
</protein>
<keyword evidence="5" id="KW-0694">RNA-binding</keyword>
<comment type="caution">
    <text evidence="8">The sequence shown here is derived from an EMBL/GenBank/DDBJ whole genome shotgun (WGS) entry which is preliminary data.</text>
</comment>
<dbReference type="InterPro" id="IPR006145">
    <property type="entry name" value="PsdUridine_synth_RsuA/RluA"/>
</dbReference>
<organism evidence="8 9">
    <name type="scientific">Macrococcus lamae</name>
    <dbReference type="NCBI Taxonomy" id="198484"/>
    <lineage>
        <taxon>Bacteria</taxon>
        <taxon>Bacillati</taxon>
        <taxon>Bacillota</taxon>
        <taxon>Bacilli</taxon>
        <taxon>Bacillales</taxon>
        <taxon>Staphylococcaceae</taxon>
        <taxon>Macrococcus</taxon>
    </lineage>
</organism>
<feature type="active site" evidence="4">
    <location>
        <position position="132"/>
    </location>
</feature>
<dbReference type="RefSeq" id="WP_133444603.1">
    <property type="nucleotide sequence ID" value="NZ_SCWB01000023.1"/>
</dbReference>
<dbReference type="GO" id="GO:0000455">
    <property type="term" value="P:enzyme-directed rRNA pseudouridine synthesis"/>
    <property type="evidence" value="ECO:0007669"/>
    <property type="project" value="TreeGrafter"/>
</dbReference>
<proteinExistence type="inferred from homology"/>
<comment type="catalytic activity">
    <reaction evidence="1 6">
        <text>a uridine in RNA = a pseudouridine in RNA</text>
        <dbReference type="Rhea" id="RHEA:48348"/>
        <dbReference type="Rhea" id="RHEA-COMP:12068"/>
        <dbReference type="Rhea" id="RHEA-COMP:12069"/>
        <dbReference type="ChEBI" id="CHEBI:65314"/>
        <dbReference type="ChEBI" id="CHEBI:65315"/>
    </reaction>
</comment>
<dbReference type="Gene3D" id="3.30.2350.10">
    <property type="entry name" value="Pseudouridine synthase"/>
    <property type="match status" value="1"/>
</dbReference>
<dbReference type="SUPFAM" id="SSF55174">
    <property type="entry name" value="Alpha-L RNA-binding motif"/>
    <property type="match status" value="1"/>
</dbReference>
<dbReference type="EMBL" id="SCWB01000023">
    <property type="protein sequence ID" value="TDM05203.1"/>
    <property type="molecule type" value="Genomic_DNA"/>
</dbReference>
<dbReference type="Pfam" id="PF00849">
    <property type="entry name" value="PseudoU_synth_2"/>
    <property type="match status" value="1"/>
</dbReference>
<dbReference type="GO" id="GO:0009982">
    <property type="term" value="F:pseudouridine synthase activity"/>
    <property type="evidence" value="ECO:0007669"/>
    <property type="project" value="InterPro"/>
</dbReference>
<dbReference type="InterPro" id="IPR036986">
    <property type="entry name" value="S4_RNA-bd_sf"/>
</dbReference>
<evidence type="ECO:0000256" key="6">
    <source>
        <dbReference type="RuleBase" id="RU362028"/>
    </source>
</evidence>
<evidence type="ECO:0000256" key="5">
    <source>
        <dbReference type="PROSITE-ProRule" id="PRU00182"/>
    </source>
</evidence>
<dbReference type="PROSITE" id="PS50889">
    <property type="entry name" value="S4"/>
    <property type="match status" value="1"/>
</dbReference>
<dbReference type="PANTHER" id="PTHR21600">
    <property type="entry name" value="MITOCHONDRIAL RNA PSEUDOURIDINE SYNTHASE"/>
    <property type="match status" value="1"/>
</dbReference>
<dbReference type="GO" id="GO:0140098">
    <property type="term" value="F:catalytic activity, acting on RNA"/>
    <property type="evidence" value="ECO:0007669"/>
    <property type="project" value="UniProtKB-ARBA"/>
</dbReference>
<dbReference type="AlphaFoldDB" id="A0A4R6BS75"/>
<comment type="function">
    <text evidence="6">Responsible for synthesis of pseudouridine from uracil.</text>
</comment>
<dbReference type="GO" id="GO:0003723">
    <property type="term" value="F:RNA binding"/>
    <property type="evidence" value="ECO:0007669"/>
    <property type="project" value="UniProtKB-KW"/>
</dbReference>
<evidence type="ECO:0000313" key="9">
    <source>
        <dbReference type="Proteomes" id="UP000294802"/>
    </source>
</evidence>
<dbReference type="InterPro" id="IPR020103">
    <property type="entry name" value="PsdUridine_synth_cat_dom_sf"/>
</dbReference>
<evidence type="ECO:0000256" key="3">
    <source>
        <dbReference type="ARBA" id="ARBA00023235"/>
    </source>
</evidence>
<accession>A0A4R6BS75</accession>
<sequence length="292" mass="33506">MTKNNDSWHVHEPHELLKFLFEKMTDRSKKYVRTVLSRGQVFVNGESTSQYNTTLQPGDTVEIRTSAPNKKIKIPGLVILHEDEHLIVINKEAGLLSIASDKDNEKTAYRLLSDYVKNAHPQHRIYVVHRLDRETSGVMVYAKTKSVQQVMQNNWKGLVNERTYTALVEGRVKQSGTITSWLTEDRTLTMQSSKTPNNGKKAVTHYEVLNTNRTQTLLKVNLETGRKNQIRIHMKELGHPIVGDKKYGAVTNPFRRIGLHASVLTFTHPVTKKLMRFEAELPKVFQMTFKSK</sequence>
<dbReference type="InterPro" id="IPR050188">
    <property type="entry name" value="RluA_PseudoU_synthase"/>
</dbReference>
<evidence type="ECO:0000259" key="7">
    <source>
        <dbReference type="Pfam" id="PF00849"/>
    </source>
</evidence>
<evidence type="ECO:0000256" key="1">
    <source>
        <dbReference type="ARBA" id="ARBA00000073"/>
    </source>
</evidence>
<comment type="similarity">
    <text evidence="2 6">Belongs to the pseudouridine synthase RluA family.</text>
</comment>
<keyword evidence="9" id="KW-1185">Reference proteome</keyword>
<dbReference type="NCBIfam" id="TIGR00005">
    <property type="entry name" value="rluA_subfam"/>
    <property type="match status" value="1"/>
</dbReference>
<dbReference type="OrthoDB" id="9807829at2"/>
<dbReference type="CDD" id="cd00165">
    <property type="entry name" value="S4"/>
    <property type="match status" value="1"/>
</dbReference>
<evidence type="ECO:0000313" key="8">
    <source>
        <dbReference type="EMBL" id="TDM05203.1"/>
    </source>
</evidence>
<evidence type="ECO:0000256" key="4">
    <source>
        <dbReference type="PIRSR" id="PIRSR606225-1"/>
    </source>
</evidence>
<dbReference type="CDD" id="cd02869">
    <property type="entry name" value="PseudoU_synth_RluA_like"/>
    <property type="match status" value="1"/>
</dbReference>
<dbReference type="Proteomes" id="UP000294802">
    <property type="component" value="Unassembled WGS sequence"/>
</dbReference>